<gene>
    <name evidence="3" type="ORF">BCL74_0402</name>
</gene>
<dbReference type="PANTHER" id="PTHR13847">
    <property type="entry name" value="SARCOSINE DEHYDROGENASE-RELATED"/>
    <property type="match status" value="1"/>
</dbReference>
<evidence type="ECO:0000313" key="3">
    <source>
        <dbReference type="EMBL" id="RKQ72634.1"/>
    </source>
</evidence>
<dbReference type="RefSeq" id="WP_121217162.1">
    <property type="nucleotide sequence ID" value="NZ_RBIG01000001.1"/>
</dbReference>
<keyword evidence="1" id="KW-0560">Oxidoreductase</keyword>
<evidence type="ECO:0000313" key="4">
    <source>
        <dbReference type="Proteomes" id="UP000277424"/>
    </source>
</evidence>
<reference evidence="3 4" key="1">
    <citation type="submission" date="2018-10" db="EMBL/GenBank/DDBJ databases">
        <title>Comparative analysis of microorganisms from saline springs in Andes Mountain Range, Colombia.</title>
        <authorList>
            <person name="Rubin E."/>
        </authorList>
    </citation>
    <scope>NUCLEOTIDE SEQUENCE [LARGE SCALE GENOMIC DNA]</scope>
    <source>
        <strain evidence="3 4">USBA 36</strain>
    </source>
</reference>
<organism evidence="3 4">
    <name type="scientific">Oceanibaculum indicum</name>
    <dbReference type="NCBI Taxonomy" id="526216"/>
    <lineage>
        <taxon>Bacteria</taxon>
        <taxon>Pseudomonadati</taxon>
        <taxon>Pseudomonadota</taxon>
        <taxon>Alphaproteobacteria</taxon>
        <taxon>Rhodospirillales</taxon>
        <taxon>Oceanibaculaceae</taxon>
        <taxon>Oceanibaculum</taxon>
    </lineage>
</organism>
<dbReference type="PANTHER" id="PTHR13847:SF287">
    <property type="entry name" value="FAD-DEPENDENT OXIDOREDUCTASE DOMAIN-CONTAINING PROTEIN 1"/>
    <property type="match status" value="1"/>
</dbReference>
<feature type="domain" description="FAD dependent oxidoreductase" evidence="2">
    <location>
        <begin position="6"/>
        <end position="349"/>
    </location>
</feature>
<evidence type="ECO:0000259" key="2">
    <source>
        <dbReference type="Pfam" id="PF01266"/>
    </source>
</evidence>
<dbReference type="Gene3D" id="3.50.50.60">
    <property type="entry name" value="FAD/NAD(P)-binding domain"/>
    <property type="match status" value="1"/>
</dbReference>
<dbReference type="GO" id="GO:0005737">
    <property type="term" value="C:cytoplasm"/>
    <property type="evidence" value="ECO:0007669"/>
    <property type="project" value="TreeGrafter"/>
</dbReference>
<dbReference type="SUPFAM" id="SSF51905">
    <property type="entry name" value="FAD/NAD(P)-binding domain"/>
    <property type="match status" value="1"/>
</dbReference>
<protein>
    <submittedName>
        <fullName evidence="3">D-arginine dehydrogenase</fullName>
    </submittedName>
</protein>
<dbReference type="OrthoDB" id="7421214at2"/>
<dbReference type="Gene3D" id="3.30.9.10">
    <property type="entry name" value="D-Amino Acid Oxidase, subunit A, domain 2"/>
    <property type="match status" value="1"/>
</dbReference>
<dbReference type="InterPro" id="IPR006076">
    <property type="entry name" value="FAD-dep_OxRdtase"/>
</dbReference>
<dbReference type="AlphaFoldDB" id="A0A420WNL9"/>
<sequence length="379" mass="40031">MTETCDFLVIGGGIAGASAGYELAKHGRVILAEKESQPGYHTTGRSAALFAEGYGNAPIRALTRASRAFFEAPPEGFTEAPLLTPRGAMIVATAEQMPILEKAYAETRATLPGVEWLDAAGVLRRAPVLREGYAVAGFYNEGERDMDVNAIHQGYLRGIRAAGGQIVTDAEITSLAREGDGWRVETRAGSFSAAVVVNAAGAWADEIAALAGVAKVGLQPKRRTAFTFDAPDGMDVHALPAVVDAEENWYFRPESGRLMGSPADEIDSPPCDAQPDEMDIAIAVDRIEQATIFQIRRLASRWAGLRSFVADRTMVAGFAPETKGFFWLAGQGGYGIQTAPAMGRLTASLATGNGLPADIAGFGVSAADLAPDRPALQES</sequence>
<comment type="caution">
    <text evidence="3">The sequence shown here is derived from an EMBL/GenBank/DDBJ whole genome shotgun (WGS) entry which is preliminary data.</text>
</comment>
<dbReference type="EMBL" id="RBIG01000001">
    <property type="protein sequence ID" value="RKQ72634.1"/>
    <property type="molecule type" value="Genomic_DNA"/>
</dbReference>
<name>A0A420WNL9_9PROT</name>
<dbReference type="Pfam" id="PF01266">
    <property type="entry name" value="DAO"/>
    <property type="match status" value="1"/>
</dbReference>
<dbReference type="Proteomes" id="UP000277424">
    <property type="component" value="Unassembled WGS sequence"/>
</dbReference>
<dbReference type="InterPro" id="IPR036188">
    <property type="entry name" value="FAD/NAD-bd_sf"/>
</dbReference>
<proteinExistence type="predicted"/>
<evidence type="ECO:0000256" key="1">
    <source>
        <dbReference type="ARBA" id="ARBA00023002"/>
    </source>
</evidence>
<dbReference type="GO" id="GO:0016491">
    <property type="term" value="F:oxidoreductase activity"/>
    <property type="evidence" value="ECO:0007669"/>
    <property type="project" value="UniProtKB-KW"/>
</dbReference>
<accession>A0A420WNL9</accession>